<gene>
    <name evidence="2" type="primary">Necator_chrII.g5268</name>
    <name evidence="2" type="ORF">RB195_017475</name>
</gene>
<evidence type="ECO:0000313" key="3">
    <source>
        <dbReference type="Proteomes" id="UP001303046"/>
    </source>
</evidence>
<sequence>MKELLAPARSVRRSTGVKCTLSSCEEVVSRSRMDNGQDAAYACPKMSFSMAVALRGRDMDRRKFGLACERQETSVYTTAPNMTPSTPSRKTLTRLKTSRVANAHLVQTHAKRKQETEQRERQDATTLHDKDISTTQNDVFLLTGIARVRDDLHNK</sequence>
<proteinExistence type="predicted"/>
<accession>A0ABR1C928</accession>
<dbReference type="EMBL" id="JAVFWL010000002">
    <property type="protein sequence ID" value="KAK6733736.1"/>
    <property type="molecule type" value="Genomic_DNA"/>
</dbReference>
<keyword evidence="3" id="KW-1185">Reference proteome</keyword>
<protein>
    <submittedName>
        <fullName evidence="2">Uncharacterized protein</fullName>
    </submittedName>
</protein>
<evidence type="ECO:0000256" key="1">
    <source>
        <dbReference type="SAM" id="MobiDB-lite"/>
    </source>
</evidence>
<comment type="caution">
    <text evidence="2">The sequence shown here is derived from an EMBL/GenBank/DDBJ whole genome shotgun (WGS) entry which is preliminary data.</text>
</comment>
<organism evidence="2 3">
    <name type="scientific">Necator americanus</name>
    <name type="common">Human hookworm</name>
    <dbReference type="NCBI Taxonomy" id="51031"/>
    <lineage>
        <taxon>Eukaryota</taxon>
        <taxon>Metazoa</taxon>
        <taxon>Ecdysozoa</taxon>
        <taxon>Nematoda</taxon>
        <taxon>Chromadorea</taxon>
        <taxon>Rhabditida</taxon>
        <taxon>Rhabditina</taxon>
        <taxon>Rhabditomorpha</taxon>
        <taxon>Strongyloidea</taxon>
        <taxon>Ancylostomatidae</taxon>
        <taxon>Bunostominae</taxon>
        <taxon>Necator</taxon>
    </lineage>
</organism>
<dbReference type="Proteomes" id="UP001303046">
    <property type="component" value="Unassembled WGS sequence"/>
</dbReference>
<feature type="compositionally biased region" description="Basic and acidic residues" evidence="1">
    <location>
        <begin position="113"/>
        <end position="130"/>
    </location>
</feature>
<reference evidence="2 3" key="1">
    <citation type="submission" date="2023-08" db="EMBL/GenBank/DDBJ databases">
        <title>A Necator americanus chromosomal reference genome.</title>
        <authorList>
            <person name="Ilik V."/>
            <person name="Petrzelkova K.J."/>
            <person name="Pardy F."/>
            <person name="Fuh T."/>
            <person name="Niatou-Singa F.S."/>
            <person name="Gouil Q."/>
            <person name="Baker L."/>
            <person name="Ritchie M.E."/>
            <person name="Jex A.R."/>
            <person name="Gazzola D."/>
            <person name="Li H."/>
            <person name="Toshio Fujiwara R."/>
            <person name="Zhan B."/>
            <person name="Aroian R.V."/>
            <person name="Pafco B."/>
            <person name="Schwarz E.M."/>
        </authorList>
    </citation>
    <scope>NUCLEOTIDE SEQUENCE [LARGE SCALE GENOMIC DNA]</scope>
    <source>
        <strain evidence="2 3">Aroian</strain>
        <tissue evidence="2">Whole animal</tissue>
    </source>
</reference>
<name>A0ABR1C928_NECAM</name>
<evidence type="ECO:0000313" key="2">
    <source>
        <dbReference type="EMBL" id="KAK6733736.1"/>
    </source>
</evidence>
<feature type="region of interest" description="Disordered" evidence="1">
    <location>
        <begin position="103"/>
        <end position="130"/>
    </location>
</feature>